<dbReference type="GO" id="GO:0006874">
    <property type="term" value="P:intracellular calcium ion homeostasis"/>
    <property type="evidence" value="ECO:0007669"/>
    <property type="project" value="TreeGrafter"/>
</dbReference>
<keyword evidence="2 5" id="KW-0812">Transmembrane</keyword>
<dbReference type="RefSeq" id="WP_011416489.1">
    <property type="nucleotide sequence ID" value="NC_007759.1"/>
</dbReference>
<evidence type="ECO:0000256" key="2">
    <source>
        <dbReference type="ARBA" id="ARBA00022692"/>
    </source>
</evidence>
<evidence type="ECO:0000313" key="8">
    <source>
        <dbReference type="Proteomes" id="UP000001933"/>
    </source>
</evidence>
<evidence type="ECO:0000256" key="5">
    <source>
        <dbReference type="SAM" id="Phobius"/>
    </source>
</evidence>
<feature type="transmembrane region" description="Helical" evidence="5">
    <location>
        <begin position="285"/>
        <end position="305"/>
    </location>
</feature>
<dbReference type="InterPro" id="IPR004837">
    <property type="entry name" value="NaCa_Exmemb"/>
</dbReference>
<dbReference type="GO" id="GO:0008273">
    <property type="term" value="F:calcium, potassium:sodium antiporter activity"/>
    <property type="evidence" value="ECO:0007669"/>
    <property type="project" value="TreeGrafter"/>
</dbReference>
<sequence length="338" mass="36234">MNASVSTAWLSFMLCVILIGVAGSRLSRYGDVIAHKTGMGGTWVGLILLAAVTSLPELITGVSSVTLADTPDIAVGNILGSCIANLTQIAVLDFLIRGASVYSRVSRGHILSAGFSIILIGIIGFSLLIGANGWSISLGHIGIYSPVIVVLYFVAVRSVFRYEKAQQGNPAEEEDPYPGFLLRKAVVLYVLASLVVVAAGVWLPFVGVNLAHVMGWRQSFVGTLFVSLITTIPEATVTISCWRLGAFDMAISNLLGSNLFDITILAVDDLFFLKGPLLFRASTLHAVSVLSAVMMNGALIIALLCRPQVRLFKTVGWTSLFLFSLYLLNSLVLYLYGK</sequence>
<proteinExistence type="predicted"/>
<keyword evidence="3 5" id="KW-1133">Transmembrane helix</keyword>
<keyword evidence="8" id="KW-1185">Reference proteome</keyword>
<dbReference type="OrthoDB" id="9794225at2"/>
<feature type="transmembrane region" description="Helical" evidence="5">
    <location>
        <begin position="6"/>
        <end position="26"/>
    </location>
</feature>
<evidence type="ECO:0000313" key="7">
    <source>
        <dbReference type="EMBL" id="ABC76455.1"/>
    </source>
</evidence>
<dbReference type="eggNOG" id="COG0530">
    <property type="taxonomic scope" value="Bacteria"/>
</dbReference>
<feature type="transmembrane region" description="Helical" evidence="5">
    <location>
        <begin position="38"/>
        <end position="55"/>
    </location>
</feature>
<name>Q2LQU9_SYNAS</name>
<comment type="subcellular location">
    <subcellularLocation>
        <location evidence="1">Membrane</location>
        <topology evidence="1">Multi-pass membrane protein</topology>
    </subcellularLocation>
</comment>
<dbReference type="GO" id="GO:0005886">
    <property type="term" value="C:plasma membrane"/>
    <property type="evidence" value="ECO:0007669"/>
    <property type="project" value="TreeGrafter"/>
</dbReference>
<keyword evidence="4 5" id="KW-0472">Membrane</keyword>
<organism evidence="7 8">
    <name type="scientific">Syntrophus aciditrophicus (strain SB)</name>
    <dbReference type="NCBI Taxonomy" id="56780"/>
    <lineage>
        <taxon>Bacteria</taxon>
        <taxon>Pseudomonadati</taxon>
        <taxon>Thermodesulfobacteriota</taxon>
        <taxon>Syntrophia</taxon>
        <taxon>Syntrophales</taxon>
        <taxon>Syntrophaceae</taxon>
        <taxon>Syntrophus</taxon>
    </lineage>
</organism>
<dbReference type="Pfam" id="PF01699">
    <property type="entry name" value="Na_Ca_ex"/>
    <property type="match status" value="2"/>
</dbReference>
<evidence type="ECO:0000256" key="3">
    <source>
        <dbReference type="ARBA" id="ARBA00022989"/>
    </source>
</evidence>
<feature type="transmembrane region" description="Helical" evidence="5">
    <location>
        <begin position="141"/>
        <end position="160"/>
    </location>
</feature>
<feature type="domain" description="Sodium/calcium exchanger membrane region" evidence="6">
    <location>
        <begin position="8"/>
        <end position="152"/>
    </location>
</feature>
<dbReference type="Proteomes" id="UP000001933">
    <property type="component" value="Chromosome"/>
</dbReference>
<accession>Q2LQU9</accession>
<dbReference type="HOGENOM" id="CLU_007948_2_1_7"/>
<feature type="transmembrane region" description="Helical" evidence="5">
    <location>
        <begin position="317"/>
        <end position="336"/>
    </location>
</feature>
<evidence type="ECO:0000256" key="1">
    <source>
        <dbReference type="ARBA" id="ARBA00004141"/>
    </source>
</evidence>
<dbReference type="Gene3D" id="1.20.1420.30">
    <property type="entry name" value="NCX, central ion-binding region"/>
    <property type="match status" value="1"/>
</dbReference>
<feature type="transmembrane region" description="Helical" evidence="5">
    <location>
        <begin position="254"/>
        <end position="273"/>
    </location>
</feature>
<dbReference type="InParanoid" id="Q2LQU9"/>
<dbReference type="PANTHER" id="PTHR10846:SF8">
    <property type="entry name" value="INNER MEMBRANE PROTEIN YRBG"/>
    <property type="match status" value="1"/>
</dbReference>
<feature type="transmembrane region" description="Helical" evidence="5">
    <location>
        <begin position="220"/>
        <end position="242"/>
    </location>
</feature>
<dbReference type="AlphaFoldDB" id="Q2LQU9"/>
<dbReference type="STRING" id="56780.SYN_02270"/>
<dbReference type="GO" id="GO:0005262">
    <property type="term" value="F:calcium channel activity"/>
    <property type="evidence" value="ECO:0007669"/>
    <property type="project" value="TreeGrafter"/>
</dbReference>
<dbReference type="InterPro" id="IPR004481">
    <property type="entry name" value="K/Na/Ca-exchanger"/>
</dbReference>
<feature type="transmembrane region" description="Helical" evidence="5">
    <location>
        <begin position="186"/>
        <end position="208"/>
    </location>
</feature>
<dbReference type="KEGG" id="sat:SYN_02270"/>
<dbReference type="EMBL" id="CP000252">
    <property type="protein sequence ID" value="ABC76455.1"/>
    <property type="molecule type" value="Genomic_DNA"/>
</dbReference>
<evidence type="ECO:0000256" key="4">
    <source>
        <dbReference type="ARBA" id="ARBA00023136"/>
    </source>
</evidence>
<protein>
    <submittedName>
        <fullName evidence="7">Sodium-calcium exchanger</fullName>
    </submittedName>
</protein>
<feature type="transmembrane region" description="Helical" evidence="5">
    <location>
        <begin position="75"/>
        <end position="96"/>
    </location>
</feature>
<dbReference type="PANTHER" id="PTHR10846">
    <property type="entry name" value="SODIUM/POTASSIUM/CALCIUM EXCHANGER"/>
    <property type="match status" value="1"/>
</dbReference>
<dbReference type="InterPro" id="IPR044880">
    <property type="entry name" value="NCX_ion-bd_dom_sf"/>
</dbReference>
<dbReference type="FunCoup" id="Q2LQU9">
    <property type="interactions" value="127"/>
</dbReference>
<gene>
    <name evidence="7" type="ORF">SYN_02270</name>
</gene>
<feature type="transmembrane region" description="Helical" evidence="5">
    <location>
        <begin position="108"/>
        <end position="129"/>
    </location>
</feature>
<evidence type="ECO:0000259" key="6">
    <source>
        <dbReference type="Pfam" id="PF01699"/>
    </source>
</evidence>
<feature type="domain" description="Sodium/calcium exchanger membrane region" evidence="6">
    <location>
        <begin position="185"/>
        <end position="329"/>
    </location>
</feature>
<reference evidence="7 8" key="1">
    <citation type="journal article" date="2007" name="Proc. Natl. Acad. Sci. U.S.A.">
        <title>The genome of Syntrophus aciditrophicus: life at the thermodynamic limit of microbial growth.</title>
        <authorList>
            <person name="McInerney M.J."/>
            <person name="Rohlin L."/>
            <person name="Mouttaki H."/>
            <person name="Kim U."/>
            <person name="Krupp R.S."/>
            <person name="Rios-Hernandez L."/>
            <person name="Sieber J."/>
            <person name="Struchtemeyer C.G."/>
            <person name="Bhattacharyya A."/>
            <person name="Campbell J.W."/>
            <person name="Gunsalus R.P."/>
        </authorList>
    </citation>
    <scope>NUCLEOTIDE SEQUENCE [LARGE SCALE GENOMIC DNA]</scope>
    <source>
        <strain evidence="7 8">SB</strain>
    </source>
</reference>